<dbReference type="RefSeq" id="WP_200277983.1">
    <property type="nucleotide sequence ID" value="NZ_JAENII010000004.1"/>
</dbReference>
<dbReference type="GO" id="GO:0005737">
    <property type="term" value="C:cytoplasm"/>
    <property type="evidence" value="ECO:0007669"/>
    <property type="project" value="TreeGrafter"/>
</dbReference>
<accession>A0A934RCG4</accession>
<feature type="domain" description="Sialidase" evidence="5">
    <location>
        <begin position="239"/>
        <end position="506"/>
    </location>
</feature>
<comment type="caution">
    <text evidence="6">The sequence shown here is derived from an EMBL/GenBank/DDBJ whole genome shotgun (WGS) entry which is preliminary data.</text>
</comment>
<dbReference type="GO" id="GO:0006689">
    <property type="term" value="P:ganglioside catabolic process"/>
    <property type="evidence" value="ECO:0007669"/>
    <property type="project" value="TreeGrafter"/>
</dbReference>
<dbReference type="Proteomes" id="UP000658278">
    <property type="component" value="Unassembled WGS sequence"/>
</dbReference>
<dbReference type="GO" id="GO:0016020">
    <property type="term" value="C:membrane"/>
    <property type="evidence" value="ECO:0007669"/>
    <property type="project" value="TreeGrafter"/>
</dbReference>
<evidence type="ECO:0000256" key="4">
    <source>
        <dbReference type="SAM" id="SignalP"/>
    </source>
</evidence>
<reference evidence="6" key="1">
    <citation type="submission" date="2021-01" db="EMBL/GenBank/DDBJ databases">
        <title>Modified the classification status of verrucomicrobia.</title>
        <authorList>
            <person name="Feng X."/>
        </authorList>
    </citation>
    <scope>NUCLEOTIDE SEQUENCE</scope>
    <source>
        <strain evidence="6">KCTC 22201</strain>
    </source>
</reference>
<evidence type="ECO:0000259" key="5">
    <source>
        <dbReference type="Pfam" id="PF13088"/>
    </source>
</evidence>
<dbReference type="SUPFAM" id="SSF50939">
    <property type="entry name" value="Sialidases"/>
    <property type="match status" value="1"/>
</dbReference>
<dbReference type="PANTHER" id="PTHR10628">
    <property type="entry name" value="SIALIDASE"/>
    <property type="match status" value="1"/>
</dbReference>
<organism evidence="6 7">
    <name type="scientific">Haloferula rosea</name>
    <dbReference type="NCBI Taxonomy" id="490093"/>
    <lineage>
        <taxon>Bacteria</taxon>
        <taxon>Pseudomonadati</taxon>
        <taxon>Verrucomicrobiota</taxon>
        <taxon>Verrucomicrobiia</taxon>
        <taxon>Verrucomicrobiales</taxon>
        <taxon>Verrucomicrobiaceae</taxon>
        <taxon>Haloferula</taxon>
    </lineage>
</organism>
<feature type="chain" id="PRO_5037004422" description="exo-alpha-sialidase" evidence="4">
    <location>
        <begin position="22"/>
        <end position="540"/>
    </location>
</feature>
<dbReference type="GO" id="GO:0004308">
    <property type="term" value="F:exo-alpha-sialidase activity"/>
    <property type="evidence" value="ECO:0007669"/>
    <property type="project" value="UniProtKB-EC"/>
</dbReference>
<comment type="similarity">
    <text evidence="2">Belongs to the glycosyl hydrolase 33 family.</text>
</comment>
<dbReference type="EMBL" id="JAENII010000004">
    <property type="protein sequence ID" value="MBK1826749.1"/>
    <property type="molecule type" value="Genomic_DNA"/>
</dbReference>
<comment type="catalytic activity">
    <reaction evidence="1">
        <text>Hydrolysis of alpha-(2-&gt;3)-, alpha-(2-&gt;6)-, alpha-(2-&gt;8)- glycosidic linkages of terminal sialic acid residues in oligosaccharides, glycoproteins, glycolipids, colominic acid and synthetic substrates.</text>
        <dbReference type="EC" id="3.2.1.18"/>
    </reaction>
</comment>
<evidence type="ECO:0000313" key="7">
    <source>
        <dbReference type="Proteomes" id="UP000658278"/>
    </source>
</evidence>
<dbReference type="GO" id="GO:0009313">
    <property type="term" value="P:oligosaccharide catabolic process"/>
    <property type="evidence" value="ECO:0007669"/>
    <property type="project" value="TreeGrafter"/>
</dbReference>
<dbReference type="AlphaFoldDB" id="A0A934RCG4"/>
<dbReference type="PANTHER" id="PTHR10628:SF30">
    <property type="entry name" value="EXO-ALPHA-SIALIDASE"/>
    <property type="match status" value="1"/>
</dbReference>
<proteinExistence type="inferred from homology"/>
<dbReference type="InterPro" id="IPR026856">
    <property type="entry name" value="Sialidase_fam"/>
</dbReference>
<dbReference type="InterPro" id="IPR011040">
    <property type="entry name" value="Sialidase"/>
</dbReference>
<feature type="signal peptide" evidence="4">
    <location>
        <begin position="1"/>
        <end position="21"/>
    </location>
</feature>
<evidence type="ECO:0000313" key="6">
    <source>
        <dbReference type="EMBL" id="MBK1826749.1"/>
    </source>
</evidence>
<dbReference type="Pfam" id="PF13088">
    <property type="entry name" value="BNR_2"/>
    <property type="match status" value="1"/>
</dbReference>
<keyword evidence="7" id="KW-1185">Reference proteome</keyword>
<sequence length="540" mass="59425">MKAFPTITTVLGIAFALNVQAASPELYKTSFEGLKQGALDGQKHDQVEWQSEGQASITSKFAASGKQALHLAGGEGNTLEMVLSGDLQNSRGVTFKAERWTAKDPFEFRVLAQVNGNWKEVGNLDQVVVVGRGFHSDVSLKLPNEIIGGLRFVCTAPESAGVLIDDLVLLKGEPEKVSKAPEICSDPIAKLLEKQDIFVSGTEDTHTFRIPALITAANGDLLASVDARRNGSGDLIWVKDIDIVFKRSTDNGKTWGPMETIIDYGDESVGKPASDPSFILDRETGEIFCFYNFMDQINAPKEFRLHVQSSKDHGRTWSEPRDITDDISKPEWKMDFKFITSGRGIQRRNGDLLHTLVNLKNGMHLFGSKDHGKTWSLIDTPIQPANESKVIELADETLMVNARLNGKGFRGVHRSADEGKSWDFEIDPTQVDPGCNGSILRYTSIEGGYKKNRLLLCHANSASGRKNLVVKISYDEGKTWSKGKVIDPGPAAYSSLTICKDGTIGVLYEPGYQAVRFARFTLEDLTDGEDRLAIPFKPVN</sequence>
<evidence type="ECO:0000256" key="2">
    <source>
        <dbReference type="ARBA" id="ARBA00009348"/>
    </source>
</evidence>
<evidence type="ECO:0000256" key="1">
    <source>
        <dbReference type="ARBA" id="ARBA00000427"/>
    </source>
</evidence>
<evidence type="ECO:0000256" key="3">
    <source>
        <dbReference type="ARBA" id="ARBA00012733"/>
    </source>
</evidence>
<keyword evidence="4" id="KW-0732">Signal</keyword>
<dbReference type="InterPro" id="IPR036278">
    <property type="entry name" value="Sialidase_sf"/>
</dbReference>
<dbReference type="CDD" id="cd15482">
    <property type="entry name" value="Sialidase_non-viral"/>
    <property type="match status" value="1"/>
</dbReference>
<name>A0A934RCG4_9BACT</name>
<dbReference type="Gene3D" id="2.120.10.10">
    <property type="match status" value="1"/>
</dbReference>
<gene>
    <name evidence="6" type="ORF">JIN81_06950</name>
</gene>
<protein>
    <recommendedName>
        <fullName evidence="3">exo-alpha-sialidase</fullName>
        <ecNumber evidence="3">3.2.1.18</ecNumber>
    </recommendedName>
</protein>
<dbReference type="EC" id="3.2.1.18" evidence="3"/>